<gene>
    <name evidence="1" type="ORF">HMPREF0528_1837</name>
</gene>
<protein>
    <submittedName>
        <fullName evidence="1">Uncharacterized protein</fullName>
    </submittedName>
</protein>
<comment type="caution">
    <text evidence="1">The sequence shown here is derived from an EMBL/GenBank/DDBJ whole genome shotgun (WGS) entry which is preliminary data.</text>
</comment>
<evidence type="ECO:0000313" key="2">
    <source>
        <dbReference type="Proteomes" id="UP000003491"/>
    </source>
</evidence>
<dbReference type="HOGENOM" id="CLU_2862151_0_0_9"/>
<evidence type="ECO:0000313" key="1">
    <source>
        <dbReference type="EMBL" id="EEJ59033.1"/>
    </source>
</evidence>
<reference evidence="1 2" key="1">
    <citation type="submission" date="2009-01" db="EMBL/GenBank/DDBJ databases">
        <authorList>
            <person name="Qin X."/>
            <person name="Bachman B."/>
            <person name="Battles P."/>
            <person name="Bell A."/>
            <person name="Bess C."/>
            <person name="Bickham C."/>
            <person name="Chaboub L."/>
            <person name="Chen D."/>
            <person name="Coyle M."/>
            <person name="Deiros D.R."/>
            <person name="Dinh H."/>
            <person name="Forbes L."/>
            <person name="Fowler G."/>
            <person name="Francisco L."/>
            <person name="Fu Q."/>
            <person name="Gubbala S."/>
            <person name="Hale W."/>
            <person name="Han Y."/>
            <person name="Hemphill L."/>
            <person name="Highlander S.K."/>
            <person name="Hirani K."/>
            <person name="Hogues M."/>
            <person name="Jackson L."/>
            <person name="Jakkamsetti A."/>
            <person name="Javaid M."/>
            <person name="Jiang H."/>
            <person name="Korchina V."/>
            <person name="Kovar C."/>
            <person name="Lara F."/>
            <person name="Lee S."/>
            <person name="Mata R."/>
            <person name="Mathew T."/>
            <person name="Moen C."/>
            <person name="Morales K."/>
            <person name="Munidasa M."/>
            <person name="Nazareth L."/>
            <person name="Ngo R."/>
            <person name="Nguyen L."/>
            <person name="Okwuonu G."/>
            <person name="Ongeri F."/>
            <person name="Patil S."/>
            <person name="Petrosino J."/>
            <person name="Pham C."/>
            <person name="Pham P."/>
            <person name="Pu L.-L."/>
            <person name="Puazo M."/>
            <person name="Raj R."/>
            <person name="Reid J."/>
            <person name="Rouhana J."/>
            <person name="Saada N."/>
            <person name="Shang Y."/>
            <person name="Simmons D."/>
            <person name="Thornton R."/>
            <person name="Warren J."/>
            <person name="Weissenberger G."/>
            <person name="Zhang J."/>
            <person name="Zhang L."/>
            <person name="Zhou C."/>
            <person name="Zhu D."/>
            <person name="Muzny D."/>
            <person name="Worley K."/>
            <person name="Gibbs R."/>
        </authorList>
    </citation>
    <scope>NUCLEOTIDE SEQUENCE [LARGE SCALE GENOMIC DNA]</scope>
    <source>
        <strain evidence="1 2">ATCC 33200</strain>
    </source>
</reference>
<name>C2E7W3_LACJH</name>
<dbReference type="EMBL" id="ACGR01000052">
    <property type="protein sequence ID" value="EEJ59033.1"/>
    <property type="molecule type" value="Genomic_DNA"/>
</dbReference>
<dbReference type="AlphaFoldDB" id="C2E7W3"/>
<sequence>MWEREQRKFSKQRKFGCLLYDQKEKKQLYLENLEWESPLCGNEPYIFSIWLLKVPEEKFGFKIK</sequence>
<organism evidence="1 2">
    <name type="scientific">Lactobacillus johnsonii ATCC 33200</name>
    <dbReference type="NCBI Taxonomy" id="525330"/>
    <lineage>
        <taxon>Bacteria</taxon>
        <taxon>Bacillati</taxon>
        <taxon>Bacillota</taxon>
        <taxon>Bacilli</taxon>
        <taxon>Lactobacillales</taxon>
        <taxon>Lactobacillaceae</taxon>
        <taxon>Lactobacillus</taxon>
    </lineage>
</organism>
<proteinExistence type="predicted"/>
<accession>C2E7W3</accession>
<dbReference type="Proteomes" id="UP000003491">
    <property type="component" value="Unassembled WGS sequence"/>
</dbReference>